<evidence type="ECO:0000313" key="3">
    <source>
        <dbReference type="EMBL" id="MFD1392750.1"/>
    </source>
</evidence>
<dbReference type="EMBL" id="JBHTMO010000008">
    <property type="protein sequence ID" value="MFD1392750.1"/>
    <property type="molecule type" value="Genomic_DNA"/>
</dbReference>
<dbReference type="Gene3D" id="3.40.50.300">
    <property type="entry name" value="P-loop containing nucleotide triphosphate hydrolases"/>
    <property type="match status" value="1"/>
</dbReference>
<accession>A0ABW4B6Z4</accession>
<dbReference type="Proteomes" id="UP001597249">
    <property type="component" value="Unassembled WGS sequence"/>
</dbReference>
<dbReference type="Pfam" id="PF01695">
    <property type="entry name" value="IstB_IS21"/>
    <property type="match status" value="1"/>
</dbReference>
<dbReference type="RefSeq" id="WP_125586453.1">
    <property type="nucleotide sequence ID" value="NZ_JBHTMO010000008.1"/>
</dbReference>
<dbReference type="InterPro" id="IPR009928">
    <property type="entry name" value="DnaI_N"/>
</dbReference>
<evidence type="ECO:0000259" key="1">
    <source>
        <dbReference type="Pfam" id="PF01695"/>
    </source>
</evidence>
<feature type="domain" description="IstB-like ATP-binding" evidence="1">
    <location>
        <begin position="106"/>
        <end position="269"/>
    </location>
</feature>
<comment type="caution">
    <text evidence="3">The sequence shown here is derived from an EMBL/GenBank/DDBJ whole genome shotgun (WGS) entry which is preliminary data.</text>
</comment>
<dbReference type="PANTHER" id="PTHR30050">
    <property type="entry name" value="CHROMOSOMAL REPLICATION INITIATOR PROTEIN DNAA"/>
    <property type="match status" value="1"/>
</dbReference>
<gene>
    <name evidence="3" type="primary">dnaI</name>
    <name evidence="3" type="ORF">ACFQ3L_03980</name>
</gene>
<dbReference type="InterPro" id="IPR027417">
    <property type="entry name" value="P-loop_NTPase"/>
</dbReference>
<dbReference type="PANTHER" id="PTHR30050:SF8">
    <property type="entry name" value="PRIMOSOMAL PROTEIN DNAI"/>
    <property type="match status" value="1"/>
</dbReference>
<dbReference type="NCBIfam" id="NF006505">
    <property type="entry name" value="PRK08939.1"/>
    <property type="match status" value="1"/>
</dbReference>
<evidence type="ECO:0000259" key="2">
    <source>
        <dbReference type="Pfam" id="PF07319"/>
    </source>
</evidence>
<evidence type="ECO:0000313" key="4">
    <source>
        <dbReference type="Proteomes" id="UP001597249"/>
    </source>
</evidence>
<organism evidence="3 4">
    <name type="scientific">Lacticaseibacillus jixianensis</name>
    <dbReference type="NCBI Taxonomy" id="2486012"/>
    <lineage>
        <taxon>Bacteria</taxon>
        <taxon>Bacillati</taxon>
        <taxon>Bacillota</taxon>
        <taxon>Bacilli</taxon>
        <taxon>Lactobacillales</taxon>
        <taxon>Lactobacillaceae</taxon>
        <taxon>Lacticaseibacillus</taxon>
    </lineage>
</organism>
<feature type="domain" description="Primosomal DnaI N-terminal" evidence="2">
    <location>
        <begin position="1"/>
        <end position="93"/>
    </location>
</feature>
<proteinExistence type="predicted"/>
<keyword evidence="4" id="KW-1185">Reference proteome</keyword>
<protein>
    <submittedName>
        <fullName evidence="3">Primosomal protein DnaI</fullName>
    </submittedName>
</protein>
<dbReference type="InterPro" id="IPR002611">
    <property type="entry name" value="IstB_ATP-bd"/>
</dbReference>
<dbReference type="CDD" id="cd00009">
    <property type="entry name" value="AAA"/>
    <property type="match status" value="1"/>
</dbReference>
<dbReference type="SUPFAM" id="SSF52540">
    <property type="entry name" value="P-loop containing nucleoside triphosphate hydrolases"/>
    <property type="match status" value="1"/>
</dbReference>
<name>A0ABW4B6Z4_9LACO</name>
<dbReference type="Pfam" id="PF07319">
    <property type="entry name" value="DnaI_N"/>
    <property type="match status" value="1"/>
</dbReference>
<sequence length="307" mass="33685">MKPMNEELAKIMDQRQMTAAYRQMMQAAVADADVQRFLQANQAQLAPDAVTRGAAKIYEFVTARDRLKAGDPLIAPGYEPQLVVSNGLIDIDYVATPEKLAADAQAAQARLITALNMPKAIKTASLETYDPRYRSDALSAALDFTMGMAKAPNEFHKGLYLTGPFGVGKTFLLGAIANDLAEQGIASTLLHYPTFAVEMKQAITDNSVLAKVDRIKKAKVLMIDDIGAEAWSAWVRDEVLGIILQYRMQEELPTLFTSNKNMQELAAFLSGSETGKADEPVKAQRIMERVRFLATEINVAGPDRRNG</sequence>
<reference evidence="4" key="1">
    <citation type="journal article" date="2019" name="Int. J. Syst. Evol. Microbiol.">
        <title>The Global Catalogue of Microorganisms (GCM) 10K type strain sequencing project: providing services to taxonomists for standard genome sequencing and annotation.</title>
        <authorList>
            <consortium name="The Broad Institute Genomics Platform"/>
            <consortium name="The Broad Institute Genome Sequencing Center for Infectious Disease"/>
            <person name="Wu L."/>
            <person name="Ma J."/>
        </authorList>
    </citation>
    <scope>NUCLEOTIDE SEQUENCE [LARGE SCALE GENOMIC DNA]</scope>
    <source>
        <strain evidence="4">CCM 8911</strain>
    </source>
</reference>